<accession>A0A814R6Y9</accession>
<dbReference type="EMBL" id="CAJOBC010006280">
    <property type="protein sequence ID" value="CAF3893471.1"/>
    <property type="molecule type" value="Genomic_DNA"/>
</dbReference>
<dbReference type="PANTHER" id="PTHR28511:SF1">
    <property type="entry name" value="ENDONUCLEASE V"/>
    <property type="match status" value="1"/>
</dbReference>
<dbReference type="Proteomes" id="UP000663829">
    <property type="component" value="Unassembled WGS sequence"/>
</dbReference>
<dbReference type="OrthoDB" id="20018at2759"/>
<dbReference type="Pfam" id="PF04493">
    <property type="entry name" value="Endonuclease_5"/>
    <property type="match status" value="1"/>
</dbReference>
<dbReference type="GO" id="GO:0003727">
    <property type="term" value="F:single-stranded RNA binding"/>
    <property type="evidence" value="ECO:0007669"/>
    <property type="project" value="TreeGrafter"/>
</dbReference>
<keyword evidence="4" id="KW-0255">Endonuclease</keyword>
<evidence type="ECO:0000256" key="4">
    <source>
        <dbReference type="ARBA" id="ARBA00022759"/>
    </source>
</evidence>
<keyword evidence="10" id="KW-1185">Reference proteome</keyword>
<evidence type="ECO:0000256" key="1">
    <source>
        <dbReference type="ARBA" id="ARBA00004496"/>
    </source>
</evidence>
<name>A0A814R6Y9_9BILA</name>
<comment type="subcellular location">
    <subcellularLocation>
        <location evidence="1">Cytoplasm</location>
    </subcellularLocation>
</comment>
<evidence type="ECO:0000313" key="8">
    <source>
        <dbReference type="EMBL" id="CAF3588032.1"/>
    </source>
</evidence>
<evidence type="ECO:0008006" key="11">
    <source>
        <dbReference type="Google" id="ProtNLM"/>
    </source>
</evidence>
<dbReference type="GO" id="GO:0016891">
    <property type="term" value="F:RNA endonuclease activity producing 5'-phosphomonoesters, hydrolytic mechanism"/>
    <property type="evidence" value="ECO:0007669"/>
    <property type="project" value="TreeGrafter"/>
</dbReference>
<evidence type="ECO:0000313" key="7">
    <source>
        <dbReference type="EMBL" id="CAF1129758.1"/>
    </source>
</evidence>
<dbReference type="Proteomes" id="UP000677228">
    <property type="component" value="Unassembled WGS sequence"/>
</dbReference>
<evidence type="ECO:0000256" key="3">
    <source>
        <dbReference type="ARBA" id="ARBA00022722"/>
    </source>
</evidence>
<dbReference type="CDD" id="cd06559">
    <property type="entry name" value="Endonuclease_V"/>
    <property type="match status" value="1"/>
</dbReference>
<dbReference type="EMBL" id="CAJNOQ010006280">
    <property type="protein sequence ID" value="CAF1129758.1"/>
    <property type="molecule type" value="Genomic_DNA"/>
</dbReference>
<keyword evidence="2" id="KW-0963">Cytoplasm</keyword>
<organism evidence="7 10">
    <name type="scientific">Didymodactylos carnosus</name>
    <dbReference type="NCBI Taxonomy" id="1234261"/>
    <lineage>
        <taxon>Eukaryota</taxon>
        <taxon>Metazoa</taxon>
        <taxon>Spiralia</taxon>
        <taxon>Gnathifera</taxon>
        <taxon>Rotifera</taxon>
        <taxon>Eurotatoria</taxon>
        <taxon>Bdelloidea</taxon>
        <taxon>Philodinida</taxon>
        <taxon>Philodinidae</taxon>
        <taxon>Didymodactylos</taxon>
    </lineage>
</organism>
<reference evidence="7" key="1">
    <citation type="submission" date="2021-02" db="EMBL/GenBank/DDBJ databases">
        <authorList>
            <person name="Nowell W R."/>
        </authorList>
    </citation>
    <scope>NUCLEOTIDE SEQUENCE</scope>
</reference>
<dbReference type="PANTHER" id="PTHR28511">
    <property type="entry name" value="ENDONUCLEASE V"/>
    <property type="match status" value="1"/>
</dbReference>
<comment type="caution">
    <text evidence="7">The sequence shown here is derived from an EMBL/GenBank/DDBJ whole genome shotgun (WGS) entry which is preliminary data.</text>
</comment>
<dbReference type="GO" id="GO:0006281">
    <property type="term" value="P:DNA repair"/>
    <property type="evidence" value="ECO:0007669"/>
    <property type="project" value="InterPro"/>
</dbReference>
<evidence type="ECO:0000256" key="5">
    <source>
        <dbReference type="ARBA" id="ARBA00022801"/>
    </source>
</evidence>
<evidence type="ECO:0000313" key="10">
    <source>
        <dbReference type="Proteomes" id="UP000663829"/>
    </source>
</evidence>
<dbReference type="InterPro" id="IPR007581">
    <property type="entry name" value="Endonuclease-V"/>
</dbReference>
<proteinExistence type="predicted"/>
<evidence type="ECO:0000313" key="9">
    <source>
        <dbReference type="EMBL" id="CAF3893471.1"/>
    </source>
</evidence>
<keyword evidence="3" id="KW-0540">Nuclease</keyword>
<evidence type="ECO:0000313" key="6">
    <source>
        <dbReference type="EMBL" id="CAF0804459.1"/>
    </source>
</evidence>
<dbReference type="GO" id="GO:0005730">
    <property type="term" value="C:nucleolus"/>
    <property type="evidence" value="ECO:0007669"/>
    <property type="project" value="TreeGrafter"/>
</dbReference>
<gene>
    <name evidence="7" type="ORF">GPM918_LOCUS20130</name>
    <name evidence="6" type="ORF">OVA965_LOCUS4823</name>
    <name evidence="9" type="ORF">SRO942_LOCUS20127</name>
    <name evidence="8" type="ORF">TMI583_LOCUS4821</name>
</gene>
<dbReference type="Proteomes" id="UP000681722">
    <property type="component" value="Unassembled WGS sequence"/>
</dbReference>
<sequence>MTASYLINIPKTNLKLKKVNDFSKSIFIDNSGSTTGQLVHVGKDILKAELSICQDIKFDNIILWNSSAEICKDIKSARSTGGTDPQAIFKNGSTKEAFNTSDVIVFVTDGEIDNSSVTQFSTYLKDNLNKALIISVIVNKKLADPSKINVSVVAPLMVGGNVLCLFYDGQTFYVLSSKGYISNFYKSPDNLTDYKYLNTLNMKELFNNLDIYEYAKIPDGYISIRDDEEEILALDFNKFMSVTDLDAVKQIGEEEWKTLIQYGKIGNKLAELRTFVTQMKNTAVRSDMATIKTKFNFKYSKQRDDIVAKIVALKADPDADAEQLAAFRKDLHEISDKAKVEELEYIKYVNSNLHTTRQFWNNIQNMIHEQEVGSYSINDFSFASNRANRAKTVTENDDDYGDTLNVLDHSGVPNIECAICMEQGPAVLWLKSPANLDDSTSDYAINFPLQRNDSLRNCIVSNPVCGSCANPYMNATTAGTGELITLYRETCSGFIPLKWSSVSNQRYSKYILYRTLAGNKVLHHVSMLLLAIVDDHKSDWFDEQVKAYLIKQIAENIYTTDSFTEEGTRMTFVNAIREVIKQEDKLMRQPFTAVCRILNLNRLFHKLDTDNIIQLLRKRFFLTCIETQCNKSKYGPEHLAIVKTKLYDTIFYTFCGIPLQGSFKQVNFDDQKLKEFLGNTYDSYLDTVTKLAVNIGSECSVIFPGKVISYILYLLTTVEIHDRPMKLYTAFALQHKMIRDMNVDWNAATKSATENVFRNSHKLSKILIPAYAINLGRFSCPSKFFFHTKPLWSSSVENKRVNITALMNEVKTNLDKELKEANGSVAPNNQSAHFPLHLIVAEVLTEKYANVDNITDEMVMDCMVRMARTAGKKGNIYAEYVFNGVAVTIVDYLKFRKETKNWATSNELECRSYQYKVIAELKSCGMDYNENTEEVLFKPSLFKVPHMLDVYNSDIDLIDLKKRVQDLYTTTNTAAAAANDIDRACVNIEIKDFIEFGYNMDTNALLPIWAREQQNIVSTIVTDTDQIEQPIKYVAGLDISFVKTNDKAVASMVIFDYLTLNIVAKISVNCNMKIPYVAGYLAFREAPVFMKIIDIVKENCPELIPQVILMDGNGIWHPRRAGIASHFGVLSDIPCFGVTKNVLVADGVTQESVEKLLIEHANKENEFVEVKGDSGAVLGLAYNVTGFVKNAVYISAGHKITLQTAKDIFKTVTKYRITEPIRQADLLSRKLVAELE</sequence>
<dbReference type="EMBL" id="CAJNOK010001300">
    <property type="protein sequence ID" value="CAF0804459.1"/>
    <property type="molecule type" value="Genomic_DNA"/>
</dbReference>
<evidence type="ECO:0000256" key="2">
    <source>
        <dbReference type="ARBA" id="ARBA00022490"/>
    </source>
</evidence>
<dbReference type="Gene3D" id="3.30.2170.10">
    <property type="entry name" value="archaeoglobus fulgidus dsm 4304 superfamily"/>
    <property type="match status" value="1"/>
</dbReference>
<dbReference type="AlphaFoldDB" id="A0A814R6Y9"/>
<dbReference type="GO" id="GO:0005737">
    <property type="term" value="C:cytoplasm"/>
    <property type="evidence" value="ECO:0007669"/>
    <property type="project" value="UniProtKB-SubCell"/>
</dbReference>
<protein>
    <recommendedName>
        <fullName evidence="11">Endonuclease V</fullName>
    </recommendedName>
</protein>
<dbReference type="Proteomes" id="UP000682733">
    <property type="component" value="Unassembled WGS sequence"/>
</dbReference>
<keyword evidence="5" id="KW-0378">Hydrolase</keyword>
<dbReference type="EMBL" id="CAJOBA010001300">
    <property type="protein sequence ID" value="CAF3588032.1"/>
    <property type="molecule type" value="Genomic_DNA"/>
</dbReference>